<comment type="caution">
    <text evidence="1">The sequence shown here is derived from an EMBL/GenBank/DDBJ whole genome shotgun (WGS) entry which is preliminary data.</text>
</comment>
<protein>
    <recommendedName>
        <fullName evidence="3">Dipeptidylpeptidase IV N-terminal domain-containing protein</fullName>
    </recommendedName>
</protein>
<accession>A0ABV6GLB9</accession>
<dbReference type="RefSeq" id="WP_378938780.1">
    <property type="nucleotide sequence ID" value="NZ_JBHLVO010000037.1"/>
</dbReference>
<evidence type="ECO:0000313" key="2">
    <source>
        <dbReference type="Proteomes" id="UP001589854"/>
    </source>
</evidence>
<reference evidence="1 2" key="1">
    <citation type="submission" date="2024-09" db="EMBL/GenBank/DDBJ databases">
        <authorList>
            <person name="Sun Q."/>
            <person name="Mori K."/>
        </authorList>
    </citation>
    <scope>NUCLEOTIDE SEQUENCE [LARGE SCALE GENOMIC DNA]</scope>
    <source>
        <strain evidence="1 2">CCM 7228</strain>
    </source>
</reference>
<keyword evidence="2" id="KW-1185">Reference proteome</keyword>
<gene>
    <name evidence="1" type="ORF">ACFFIX_24440</name>
</gene>
<sequence>MNFVDRKLNQNFFQYDLNTKTNKILLKKEITEYPTATYSKSNNEVYFTYKTKNKTSQLFKTNLNNSQTAQLTNEFNHVDFLELDEENQLLFMRVLMSGSDRNFQLAIYDLKNKEIHKWDNQDKDTSVKMIDYNPDKEQLLVVTNSVKKEYEKIDQANKKGIPPEPPVYILSIYNKDGKKVKDITTLETFLTGASLSSDGKDVLISYFNNLEEQIYNIATIDIESQNKTLLLQDPKISMREPEYSKDKSGFYFLANKNKQIEINDKNDNTVTINFYDIKEKKITEIWSQVDGEVVNFFVGKWIFNE</sequence>
<evidence type="ECO:0008006" key="3">
    <source>
        <dbReference type="Google" id="ProtNLM"/>
    </source>
</evidence>
<dbReference type="Proteomes" id="UP001589854">
    <property type="component" value="Unassembled WGS sequence"/>
</dbReference>
<evidence type="ECO:0000313" key="1">
    <source>
        <dbReference type="EMBL" id="MFC0274485.1"/>
    </source>
</evidence>
<name>A0ABV6GLB9_9BACI</name>
<dbReference type="SUPFAM" id="SSF82171">
    <property type="entry name" value="DPP6 N-terminal domain-like"/>
    <property type="match status" value="1"/>
</dbReference>
<dbReference type="EMBL" id="JBHLVO010000037">
    <property type="protein sequence ID" value="MFC0274485.1"/>
    <property type="molecule type" value="Genomic_DNA"/>
</dbReference>
<proteinExistence type="predicted"/>
<organism evidence="1 2">
    <name type="scientific">Metabacillus herbersteinensis</name>
    <dbReference type="NCBI Taxonomy" id="283816"/>
    <lineage>
        <taxon>Bacteria</taxon>
        <taxon>Bacillati</taxon>
        <taxon>Bacillota</taxon>
        <taxon>Bacilli</taxon>
        <taxon>Bacillales</taxon>
        <taxon>Bacillaceae</taxon>
        <taxon>Metabacillus</taxon>
    </lineage>
</organism>